<accession>A0AAD2DMR7</accession>
<organism evidence="8 9">
    <name type="scientific">Fraxinus pennsylvanica</name>
    <dbReference type="NCBI Taxonomy" id="56036"/>
    <lineage>
        <taxon>Eukaryota</taxon>
        <taxon>Viridiplantae</taxon>
        <taxon>Streptophyta</taxon>
        <taxon>Embryophyta</taxon>
        <taxon>Tracheophyta</taxon>
        <taxon>Spermatophyta</taxon>
        <taxon>Magnoliopsida</taxon>
        <taxon>eudicotyledons</taxon>
        <taxon>Gunneridae</taxon>
        <taxon>Pentapetalae</taxon>
        <taxon>asterids</taxon>
        <taxon>lamiids</taxon>
        <taxon>Lamiales</taxon>
        <taxon>Oleaceae</taxon>
        <taxon>Oleeae</taxon>
        <taxon>Fraxinus</taxon>
    </lineage>
</organism>
<dbReference type="InterPro" id="IPR000719">
    <property type="entry name" value="Prot_kinase_dom"/>
</dbReference>
<dbReference type="Gene3D" id="1.10.510.10">
    <property type="entry name" value="Transferase(Phosphotransferase) domain 1"/>
    <property type="match status" value="1"/>
</dbReference>
<keyword evidence="5" id="KW-0067">ATP-binding</keyword>
<dbReference type="Pfam" id="PF00069">
    <property type="entry name" value="Pkinase"/>
    <property type="match status" value="1"/>
</dbReference>
<evidence type="ECO:0000256" key="4">
    <source>
        <dbReference type="ARBA" id="ARBA00022777"/>
    </source>
</evidence>
<gene>
    <name evidence="8" type="ORF">FPE_LOCUS5288</name>
</gene>
<feature type="domain" description="Protein kinase" evidence="7">
    <location>
        <begin position="1"/>
        <end position="116"/>
    </location>
</feature>
<feature type="signal peptide" evidence="6">
    <location>
        <begin position="1"/>
        <end position="26"/>
    </location>
</feature>
<proteinExistence type="predicted"/>
<dbReference type="InterPro" id="IPR011009">
    <property type="entry name" value="Kinase-like_dom_sf"/>
</dbReference>
<name>A0AAD2DMR7_9LAMI</name>
<evidence type="ECO:0000256" key="3">
    <source>
        <dbReference type="ARBA" id="ARBA00022741"/>
    </source>
</evidence>
<dbReference type="Proteomes" id="UP000834106">
    <property type="component" value="Chromosome 3"/>
</dbReference>
<dbReference type="AlphaFoldDB" id="A0AAD2DMR7"/>
<dbReference type="GO" id="GO:0004674">
    <property type="term" value="F:protein serine/threonine kinase activity"/>
    <property type="evidence" value="ECO:0007669"/>
    <property type="project" value="UniProtKB-KW"/>
</dbReference>
<dbReference type="GO" id="GO:0005524">
    <property type="term" value="F:ATP binding"/>
    <property type="evidence" value="ECO:0007669"/>
    <property type="project" value="UniProtKB-KW"/>
</dbReference>
<dbReference type="PROSITE" id="PS00108">
    <property type="entry name" value="PROTEIN_KINASE_ST"/>
    <property type="match status" value="1"/>
</dbReference>
<dbReference type="PANTHER" id="PTHR43895:SF123">
    <property type="entry name" value="NON-SPECIFIC SERINE_THREONINE PROTEIN KINASE"/>
    <property type="match status" value="1"/>
</dbReference>
<keyword evidence="9" id="KW-1185">Reference proteome</keyword>
<feature type="chain" id="PRO_5041929019" description="Protein kinase domain-containing protein" evidence="6">
    <location>
        <begin position="27"/>
        <end position="116"/>
    </location>
</feature>
<evidence type="ECO:0000313" key="8">
    <source>
        <dbReference type="EMBL" id="CAI9757858.1"/>
    </source>
</evidence>
<evidence type="ECO:0000259" key="7">
    <source>
        <dbReference type="PROSITE" id="PS50011"/>
    </source>
</evidence>
<evidence type="ECO:0000256" key="2">
    <source>
        <dbReference type="ARBA" id="ARBA00022679"/>
    </source>
</evidence>
<keyword evidence="2" id="KW-0808">Transferase</keyword>
<dbReference type="InterPro" id="IPR008271">
    <property type="entry name" value="Ser/Thr_kinase_AS"/>
</dbReference>
<keyword evidence="1" id="KW-0723">Serine/threonine-protein kinase</keyword>
<evidence type="ECO:0000256" key="1">
    <source>
        <dbReference type="ARBA" id="ARBA00022527"/>
    </source>
</evidence>
<dbReference type="PROSITE" id="PS50011">
    <property type="entry name" value="PROTEIN_KINASE_DOM"/>
    <property type="match status" value="1"/>
</dbReference>
<sequence length="116" mass="12756">MGSNSAIYSILFSFSFLLTVVYQSSTTEIVASHIASLFINASEASAKKIPETLFVIFFKIVVDQNLINAVDYCHSRGVYHKDLKPENLLLDASGNLKVFYFGLSALSQQVKVNIGS</sequence>
<dbReference type="EMBL" id="OU503038">
    <property type="protein sequence ID" value="CAI9757858.1"/>
    <property type="molecule type" value="Genomic_DNA"/>
</dbReference>
<dbReference type="GO" id="GO:0007165">
    <property type="term" value="P:signal transduction"/>
    <property type="evidence" value="ECO:0007669"/>
    <property type="project" value="TreeGrafter"/>
</dbReference>
<keyword evidence="4" id="KW-0418">Kinase</keyword>
<keyword evidence="3" id="KW-0547">Nucleotide-binding</keyword>
<evidence type="ECO:0000313" key="9">
    <source>
        <dbReference type="Proteomes" id="UP000834106"/>
    </source>
</evidence>
<evidence type="ECO:0000256" key="5">
    <source>
        <dbReference type="ARBA" id="ARBA00022840"/>
    </source>
</evidence>
<protein>
    <recommendedName>
        <fullName evidence="7">Protein kinase domain-containing protein</fullName>
    </recommendedName>
</protein>
<dbReference type="SUPFAM" id="SSF56112">
    <property type="entry name" value="Protein kinase-like (PK-like)"/>
    <property type="match status" value="1"/>
</dbReference>
<dbReference type="PANTHER" id="PTHR43895">
    <property type="entry name" value="CALCIUM/CALMODULIN-DEPENDENT PROTEIN KINASE KINASE-RELATED"/>
    <property type="match status" value="1"/>
</dbReference>
<reference evidence="8" key="1">
    <citation type="submission" date="2023-05" db="EMBL/GenBank/DDBJ databases">
        <authorList>
            <person name="Huff M."/>
        </authorList>
    </citation>
    <scope>NUCLEOTIDE SEQUENCE</scope>
</reference>
<keyword evidence="6" id="KW-0732">Signal</keyword>
<evidence type="ECO:0000256" key="6">
    <source>
        <dbReference type="SAM" id="SignalP"/>
    </source>
</evidence>